<evidence type="ECO:0000259" key="1">
    <source>
        <dbReference type="Pfam" id="PF06114"/>
    </source>
</evidence>
<organism evidence="2 3">
    <name type="scientific">Paraburkholderia dilworthii</name>
    <dbReference type="NCBI Taxonomy" id="948106"/>
    <lineage>
        <taxon>Bacteria</taxon>
        <taxon>Pseudomonadati</taxon>
        <taxon>Pseudomonadota</taxon>
        <taxon>Betaproteobacteria</taxon>
        <taxon>Burkholderiales</taxon>
        <taxon>Burkholderiaceae</taxon>
        <taxon>Paraburkholderia</taxon>
    </lineage>
</organism>
<comment type="caution">
    <text evidence="2">The sequence shown here is derived from an EMBL/GenBank/DDBJ whole genome shotgun (WGS) entry which is preliminary data.</text>
</comment>
<feature type="domain" description="IrrE N-terminal-like" evidence="1">
    <location>
        <begin position="68"/>
        <end position="171"/>
    </location>
</feature>
<protein>
    <submittedName>
        <fullName evidence="2">ImmA/IrrE family metallo-endopeptidase</fullName>
    </submittedName>
</protein>
<dbReference type="Gene3D" id="1.10.10.2910">
    <property type="match status" value="1"/>
</dbReference>
<evidence type="ECO:0000313" key="2">
    <source>
        <dbReference type="EMBL" id="MFM0595732.1"/>
    </source>
</evidence>
<dbReference type="RefSeq" id="WP_408215312.1">
    <property type="nucleotide sequence ID" value="NZ_JAQQBZ010000017.1"/>
</dbReference>
<keyword evidence="3" id="KW-1185">Reference proteome</keyword>
<sequence length="181" mass="20807">MERGFLVRPRSGEVIRSVAHRMLDALDMKGRQVPVMHVLEGVLPYVDDRFSFEILEPEEMLQRFRMNAEGMTVHRDNTIALRIDVYVAACSGAGRHRFTAAHELGHYLLHKDEGMQFPRKSTPETKIYCDSEWQANTFAREFLVDLRYCGRLSGPEEVASFYQVSTQVAEIQWNAAKKMAP</sequence>
<evidence type="ECO:0000313" key="3">
    <source>
        <dbReference type="Proteomes" id="UP001629367"/>
    </source>
</evidence>
<name>A0ABW9DBS6_9BURK</name>
<reference evidence="2 3" key="1">
    <citation type="journal article" date="2024" name="Chem. Sci.">
        <title>Discovery of megapolipeptins by genome mining of a Burkholderiales bacteria collection.</title>
        <authorList>
            <person name="Paulo B.S."/>
            <person name="Recchia M.J.J."/>
            <person name="Lee S."/>
            <person name="Fergusson C.H."/>
            <person name="Romanowski S.B."/>
            <person name="Hernandez A."/>
            <person name="Krull N."/>
            <person name="Liu D.Y."/>
            <person name="Cavanagh H."/>
            <person name="Bos A."/>
            <person name="Gray C.A."/>
            <person name="Murphy B.T."/>
            <person name="Linington R.G."/>
            <person name="Eustaquio A.S."/>
        </authorList>
    </citation>
    <scope>NUCLEOTIDE SEQUENCE [LARGE SCALE GENOMIC DNA]</scope>
    <source>
        <strain evidence="2 3">RL17-335-BIF-A</strain>
    </source>
</reference>
<dbReference type="EMBL" id="JAQQBZ010000017">
    <property type="protein sequence ID" value="MFM0595732.1"/>
    <property type="molecule type" value="Genomic_DNA"/>
</dbReference>
<gene>
    <name evidence="2" type="ORF">PQQ68_22165</name>
</gene>
<proteinExistence type="predicted"/>
<dbReference type="Pfam" id="PF06114">
    <property type="entry name" value="Peptidase_M78"/>
    <property type="match status" value="1"/>
</dbReference>
<dbReference type="InterPro" id="IPR010359">
    <property type="entry name" value="IrrE_HExxH"/>
</dbReference>
<dbReference type="Proteomes" id="UP001629367">
    <property type="component" value="Unassembled WGS sequence"/>
</dbReference>
<accession>A0ABW9DBS6</accession>